<dbReference type="AlphaFoldDB" id="A0A815TSU6"/>
<dbReference type="Proteomes" id="UP000663828">
    <property type="component" value="Unassembled WGS sequence"/>
</dbReference>
<sequence>MALQSGSPSVRDDYRCHTCRQQNVFRCEHDTRYRDQFLDNFGEENHSTSAKTSLDAYNAANQDRMNDRQRSSQAISIASHPIGVRPINTRKTETKKKCCTIL</sequence>
<gene>
    <name evidence="2" type="ORF">EDS130_LOCUS12198</name>
    <name evidence="3" type="ORF">XAT740_LOCUS40205</name>
</gene>
<comment type="caution">
    <text evidence="3">The sequence shown here is derived from an EMBL/GenBank/DDBJ whole genome shotgun (WGS) entry which is preliminary data.</text>
</comment>
<dbReference type="Proteomes" id="UP000663852">
    <property type="component" value="Unassembled WGS sequence"/>
</dbReference>
<dbReference type="EMBL" id="CAJNOR010004549">
    <property type="protein sequence ID" value="CAF1510784.1"/>
    <property type="molecule type" value="Genomic_DNA"/>
</dbReference>
<organism evidence="3 4">
    <name type="scientific">Adineta ricciae</name>
    <name type="common">Rotifer</name>
    <dbReference type="NCBI Taxonomy" id="249248"/>
    <lineage>
        <taxon>Eukaryota</taxon>
        <taxon>Metazoa</taxon>
        <taxon>Spiralia</taxon>
        <taxon>Gnathifera</taxon>
        <taxon>Rotifera</taxon>
        <taxon>Eurotatoria</taxon>
        <taxon>Bdelloidea</taxon>
        <taxon>Adinetida</taxon>
        <taxon>Adinetidae</taxon>
        <taxon>Adineta</taxon>
    </lineage>
</organism>
<dbReference type="EMBL" id="CAJNOJ010000046">
    <property type="protein sequence ID" value="CAF0948422.1"/>
    <property type="molecule type" value="Genomic_DNA"/>
</dbReference>
<accession>A0A815TSU6</accession>
<evidence type="ECO:0000313" key="3">
    <source>
        <dbReference type="EMBL" id="CAF1510784.1"/>
    </source>
</evidence>
<protein>
    <submittedName>
        <fullName evidence="3">Uncharacterized protein</fullName>
    </submittedName>
</protein>
<keyword evidence="4" id="KW-1185">Reference proteome</keyword>
<evidence type="ECO:0000313" key="4">
    <source>
        <dbReference type="Proteomes" id="UP000663828"/>
    </source>
</evidence>
<evidence type="ECO:0000256" key="1">
    <source>
        <dbReference type="SAM" id="MobiDB-lite"/>
    </source>
</evidence>
<proteinExistence type="predicted"/>
<name>A0A815TSU6_ADIRI</name>
<feature type="region of interest" description="Disordered" evidence="1">
    <location>
        <begin position="44"/>
        <end position="74"/>
    </location>
</feature>
<evidence type="ECO:0000313" key="2">
    <source>
        <dbReference type="EMBL" id="CAF0948422.1"/>
    </source>
</evidence>
<reference evidence="3" key="1">
    <citation type="submission" date="2021-02" db="EMBL/GenBank/DDBJ databases">
        <authorList>
            <person name="Nowell W R."/>
        </authorList>
    </citation>
    <scope>NUCLEOTIDE SEQUENCE</scope>
</reference>
<dbReference type="OrthoDB" id="10064310at2759"/>